<protein>
    <recommendedName>
        <fullName evidence="3">MerR HTH family regulatory protein</fullName>
    </recommendedName>
</protein>
<sequence length="96" mass="11626">MDTTVYITLKEFCSTYDVEEQFVMQLNEIDLIDARYEEESYYIAYQELPKLEKIVRLQREFNFTPEGLDVIHNLLDKIQNLQEEVTLLKRRLGRFE</sequence>
<proteinExistence type="predicted"/>
<evidence type="ECO:0000313" key="1">
    <source>
        <dbReference type="EMBL" id="GAA0873126.1"/>
    </source>
</evidence>
<dbReference type="Proteomes" id="UP001500507">
    <property type="component" value="Unassembled WGS sequence"/>
</dbReference>
<keyword evidence="2" id="KW-1185">Reference proteome</keyword>
<evidence type="ECO:0008006" key="3">
    <source>
        <dbReference type="Google" id="ProtNLM"/>
    </source>
</evidence>
<name>A0ABP3XYP9_9FLAO</name>
<reference evidence="2" key="1">
    <citation type="journal article" date="2019" name="Int. J. Syst. Evol. Microbiol.">
        <title>The Global Catalogue of Microorganisms (GCM) 10K type strain sequencing project: providing services to taxonomists for standard genome sequencing and annotation.</title>
        <authorList>
            <consortium name="The Broad Institute Genomics Platform"/>
            <consortium name="The Broad Institute Genome Sequencing Center for Infectious Disease"/>
            <person name="Wu L."/>
            <person name="Ma J."/>
        </authorList>
    </citation>
    <scope>NUCLEOTIDE SEQUENCE [LARGE SCALE GENOMIC DNA]</scope>
    <source>
        <strain evidence="2">JCM 16082</strain>
    </source>
</reference>
<accession>A0ABP3XYP9</accession>
<gene>
    <name evidence="1" type="ORF">GCM10009117_22730</name>
</gene>
<dbReference type="Gene3D" id="1.10.1660.10">
    <property type="match status" value="1"/>
</dbReference>
<dbReference type="Pfam" id="PF13591">
    <property type="entry name" value="MerR_2"/>
    <property type="match status" value="1"/>
</dbReference>
<dbReference type="EMBL" id="BAAAFG010000016">
    <property type="protein sequence ID" value="GAA0873126.1"/>
    <property type="molecule type" value="Genomic_DNA"/>
</dbReference>
<organism evidence="1 2">
    <name type="scientific">Gangjinia marincola</name>
    <dbReference type="NCBI Taxonomy" id="578463"/>
    <lineage>
        <taxon>Bacteria</taxon>
        <taxon>Pseudomonadati</taxon>
        <taxon>Bacteroidota</taxon>
        <taxon>Flavobacteriia</taxon>
        <taxon>Flavobacteriales</taxon>
        <taxon>Flavobacteriaceae</taxon>
        <taxon>Gangjinia</taxon>
    </lineage>
</organism>
<evidence type="ECO:0000313" key="2">
    <source>
        <dbReference type="Proteomes" id="UP001500507"/>
    </source>
</evidence>
<comment type="caution">
    <text evidence="1">The sequence shown here is derived from an EMBL/GenBank/DDBJ whole genome shotgun (WGS) entry which is preliminary data.</text>
</comment>
<dbReference type="RefSeq" id="WP_343767690.1">
    <property type="nucleotide sequence ID" value="NZ_BAAAFG010000016.1"/>
</dbReference>